<evidence type="ECO:0000313" key="1">
    <source>
        <dbReference type="EMBL" id="KAI0026957.1"/>
    </source>
</evidence>
<protein>
    <submittedName>
        <fullName evidence="1">Uncharacterized protein</fullName>
    </submittedName>
</protein>
<keyword evidence="2" id="KW-1185">Reference proteome</keyword>
<feature type="non-terminal residue" evidence="1">
    <location>
        <position position="1"/>
    </location>
</feature>
<reference evidence="1" key="1">
    <citation type="submission" date="2021-02" db="EMBL/GenBank/DDBJ databases">
        <authorList>
            <consortium name="DOE Joint Genome Institute"/>
            <person name="Ahrendt S."/>
            <person name="Looney B.P."/>
            <person name="Miyauchi S."/>
            <person name="Morin E."/>
            <person name="Drula E."/>
            <person name="Courty P.E."/>
            <person name="Chicoki N."/>
            <person name="Fauchery L."/>
            <person name="Kohler A."/>
            <person name="Kuo A."/>
            <person name="Labutti K."/>
            <person name="Pangilinan J."/>
            <person name="Lipzen A."/>
            <person name="Riley R."/>
            <person name="Andreopoulos W."/>
            <person name="He G."/>
            <person name="Johnson J."/>
            <person name="Barry K.W."/>
            <person name="Grigoriev I.V."/>
            <person name="Nagy L."/>
            <person name="Hibbett D."/>
            <person name="Henrissat B."/>
            <person name="Matheny P.B."/>
            <person name="Labbe J."/>
            <person name="Martin F."/>
        </authorList>
    </citation>
    <scope>NUCLEOTIDE SEQUENCE</scope>
    <source>
        <strain evidence="1">EC-137</strain>
    </source>
</reference>
<evidence type="ECO:0000313" key="2">
    <source>
        <dbReference type="Proteomes" id="UP000814128"/>
    </source>
</evidence>
<feature type="non-terminal residue" evidence="1">
    <location>
        <position position="88"/>
    </location>
</feature>
<reference evidence="1" key="2">
    <citation type="journal article" date="2022" name="New Phytol.">
        <title>Evolutionary transition to the ectomycorrhizal habit in the genomes of a hyperdiverse lineage of mushroom-forming fungi.</title>
        <authorList>
            <person name="Looney B."/>
            <person name="Miyauchi S."/>
            <person name="Morin E."/>
            <person name="Drula E."/>
            <person name="Courty P.E."/>
            <person name="Kohler A."/>
            <person name="Kuo A."/>
            <person name="LaButti K."/>
            <person name="Pangilinan J."/>
            <person name="Lipzen A."/>
            <person name="Riley R."/>
            <person name="Andreopoulos W."/>
            <person name="He G."/>
            <person name="Johnson J."/>
            <person name="Nolan M."/>
            <person name="Tritt A."/>
            <person name="Barry K.W."/>
            <person name="Grigoriev I.V."/>
            <person name="Nagy L.G."/>
            <person name="Hibbett D."/>
            <person name="Henrissat B."/>
            <person name="Matheny P.B."/>
            <person name="Labbe J."/>
            <person name="Martin F.M."/>
        </authorList>
    </citation>
    <scope>NUCLEOTIDE SEQUENCE</scope>
    <source>
        <strain evidence="1">EC-137</strain>
    </source>
</reference>
<name>A0ACB8Q5P9_9AGAM</name>
<dbReference type="EMBL" id="MU274078">
    <property type="protein sequence ID" value="KAI0026957.1"/>
    <property type="molecule type" value="Genomic_DNA"/>
</dbReference>
<comment type="caution">
    <text evidence="1">The sequence shown here is derived from an EMBL/GenBank/DDBJ whole genome shotgun (WGS) entry which is preliminary data.</text>
</comment>
<organism evidence="1 2">
    <name type="scientific">Vararia minispora EC-137</name>
    <dbReference type="NCBI Taxonomy" id="1314806"/>
    <lineage>
        <taxon>Eukaryota</taxon>
        <taxon>Fungi</taxon>
        <taxon>Dikarya</taxon>
        <taxon>Basidiomycota</taxon>
        <taxon>Agaricomycotina</taxon>
        <taxon>Agaricomycetes</taxon>
        <taxon>Russulales</taxon>
        <taxon>Lachnocladiaceae</taxon>
        <taxon>Vararia</taxon>
    </lineage>
</organism>
<accession>A0ACB8Q5P9</accession>
<proteinExistence type="predicted"/>
<gene>
    <name evidence="1" type="ORF">K488DRAFT_7303</name>
</gene>
<dbReference type="Proteomes" id="UP000814128">
    <property type="component" value="Unassembled WGS sequence"/>
</dbReference>
<sequence>LGGLDAYLLLDSGSTGSSLTPDFVRVSGLKPFALEEPIPLFLGCAGSRSTIQFGTFADVHCGPIQSKDEYFDVVNVDRYDGIISVPFL</sequence>